<dbReference type="KEGG" id="apln:112904028"/>
<dbReference type="PANTHER" id="PTHR11266">
    <property type="entry name" value="PEROXISOMAL MEMBRANE PROTEIN 2, PXMP2 MPV17"/>
    <property type="match status" value="1"/>
</dbReference>
<comment type="subcellular location">
    <subcellularLocation>
        <location evidence="1">Membrane</location>
        <topology evidence="1">Multi-pass membrane protein</topology>
    </subcellularLocation>
</comment>
<keyword evidence="4" id="KW-1133">Transmembrane helix</keyword>
<dbReference type="GO" id="GO:0016020">
    <property type="term" value="C:membrane"/>
    <property type="evidence" value="ECO:0007669"/>
    <property type="project" value="UniProtKB-SubCell"/>
</dbReference>
<sequence length="155" mass="17575">MSTSLSAVSDIAEQNIEIWEGKIEKWDSRRTVNIAITGLVTSIISHNWYQFIDHMIPGKTMRDVIAKVACDQTIGAPINITSFIVCVDLLDGKTFNKILETFPDKAVQLFIADCAVWPVAQTINFYFVPSNYRLIYSTVISMFFDAYCSRINYSN</sequence>
<dbReference type="InParanoid" id="A0A7F5R1G2"/>
<dbReference type="FunCoup" id="A0A7F5R1G2">
    <property type="interactions" value="426"/>
</dbReference>
<dbReference type="Pfam" id="PF04117">
    <property type="entry name" value="Mpv17_PMP22"/>
    <property type="match status" value="1"/>
</dbReference>
<accession>A0A7F5R1G2</accession>
<name>A0A7F5R1G2_AGRPL</name>
<dbReference type="RefSeq" id="XP_025828887.1">
    <property type="nucleotide sequence ID" value="XM_025973102.1"/>
</dbReference>
<evidence type="ECO:0000313" key="8">
    <source>
        <dbReference type="RefSeq" id="XP_025828887.1"/>
    </source>
</evidence>
<evidence type="ECO:0000313" key="7">
    <source>
        <dbReference type="Proteomes" id="UP000192223"/>
    </source>
</evidence>
<comment type="similarity">
    <text evidence="2 6">Belongs to the peroxisomal membrane protein PXMP2/4 family.</text>
</comment>
<evidence type="ECO:0000256" key="6">
    <source>
        <dbReference type="RuleBase" id="RU363053"/>
    </source>
</evidence>
<reference evidence="8" key="1">
    <citation type="submission" date="2025-08" db="UniProtKB">
        <authorList>
            <consortium name="RefSeq"/>
        </authorList>
    </citation>
    <scope>IDENTIFICATION</scope>
    <source>
        <tissue evidence="8">Entire body</tissue>
    </source>
</reference>
<keyword evidence="3" id="KW-0812">Transmembrane</keyword>
<evidence type="ECO:0000256" key="1">
    <source>
        <dbReference type="ARBA" id="ARBA00004141"/>
    </source>
</evidence>
<evidence type="ECO:0000256" key="4">
    <source>
        <dbReference type="ARBA" id="ARBA00022989"/>
    </source>
</evidence>
<keyword evidence="7" id="KW-1185">Reference proteome</keyword>
<dbReference type="Proteomes" id="UP000192223">
    <property type="component" value="Unplaced"/>
</dbReference>
<evidence type="ECO:0000256" key="5">
    <source>
        <dbReference type="ARBA" id="ARBA00023136"/>
    </source>
</evidence>
<organism evidence="7 8">
    <name type="scientific">Agrilus planipennis</name>
    <name type="common">Emerald ash borer</name>
    <name type="synonym">Agrilus marcopoli</name>
    <dbReference type="NCBI Taxonomy" id="224129"/>
    <lineage>
        <taxon>Eukaryota</taxon>
        <taxon>Metazoa</taxon>
        <taxon>Ecdysozoa</taxon>
        <taxon>Arthropoda</taxon>
        <taxon>Hexapoda</taxon>
        <taxon>Insecta</taxon>
        <taxon>Pterygota</taxon>
        <taxon>Neoptera</taxon>
        <taxon>Endopterygota</taxon>
        <taxon>Coleoptera</taxon>
        <taxon>Polyphaga</taxon>
        <taxon>Elateriformia</taxon>
        <taxon>Buprestoidea</taxon>
        <taxon>Buprestidae</taxon>
        <taxon>Agrilinae</taxon>
        <taxon>Agrilus</taxon>
    </lineage>
</organism>
<dbReference type="AlphaFoldDB" id="A0A7F5R1G2"/>
<evidence type="ECO:0000256" key="2">
    <source>
        <dbReference type="ARBA" id="ARBA00006824"/>
    </source>
</evidence>
<keyword evidence="5" id="KW-0472">Membrane</keyword>
<evidence type="ECO:0000256" key="3">
    <source>
        <dbReference type="ARBA" id="ARBA00022692"/>
    </source>
</evidence>
<dbReference type="GO" id="GO:0061668">
    <property type="term" value="P:mitochondrial ribosome assembly"/>
    <property type="evidence" value="ECO:0007669"/>
    <property type="project" value="TreeGrafter"/>
</dbReference>
<dbReference type="GeneID" id="112904028"/>
<gene>
    <name evidence="8" type="primary">LOC112904028</name>
</gene>
<dbReference type="PANTHER" id="PTHR11266:SF8">
    <property type="entry name" value="MPV17-LIKE PROTEIN 2"/>
    <property type="match status" value="1"/>
</dbReference>
<dbReference type="GO" id="GO:0005739">
    <property type="term" value="C:mitochondrion"/>
    <property type="evidence" value="ECO:0007669"/>
    <property type="project" value="TreeGrafter"/>
</dbReference>
<protein>
    <submittedName>
        <fullName evidence="8">Protein SYM1-like</fullName>
    </submittedName>
</protein>
<proteinExistence type="inferred from homology"/>
<dbReference type="InterPro" id="IPR007248">
    <property type="entry name" value="Mpv17_PMP22"/>
</dbReference>
<dbReference type="OrthoDB" id="5345392at2759"/>